<proteinExistence type="predicted"/>
<reference evidence="9" key="1">
    <citation type="submission" date="2020-10" db="EMBL/GenBank/DDBJ databases">
        <authorList>
            <person name="Castelo-Branco R."/>
            <person name="Eusebio N."/>
            <person name="Adriana R."/>
            <person name="Vieira A."/>
            <person name="Brugerolle De Fraissinette N."/>
            <person name="Rezende De Castro R."/>
            <person name="Schneider M.P."/>
            <person name="Vasconcelos V."/>
            <person name="Leao P.N."/>
        </authorList>
    </citation>
    <scope>NUCLEOTIDE SEQUENCE</scope>
    <source>
        <strain evidence="9">LEGE 07157</strain>
    </source>
</reference>
<evidence type="ECO:0000313" key="9">
    <source>
        <dbReference type="EMBL" id="MBE9118235.1"/>
    </source>
</evidence>
<gene>
    <name evidence="9" type="ORF">IQ249_20275</name>
</gene>
<evidence type="ECO:0000256" key="5">
    <source>
        <dbReference type="ARBA" id="ARBA00022989"/>
    </source>
</evidence>
<evidence type="ECO:0000256" key="2">
    <source>
        <dbReference type="ARBA" id="ARBA00022676"/>
    </source>
</evidence>
<evidence type="ECO:0000259" key="8">
    <source>
        <dbReference type="Pfam" id="PF00535"/>
    </source>
</evidence>
<dbReference type="AlphaFoldDB" id="A0A8J7DZM7"/>
<dbReference type="PANTHER" id="PTHR48090">
    <property type="entry name" value="UNDECAPRENYL-PHOSPHATE 4-DEOXY-4-FORMAMIDO-L-ARABINOSE TRANSFERASE-RELATED"/>
    <property type="match status" value="1"/>
</dbReference>
<evidence type="ECO:0000256" key="7">
    <source>
        <dbReference type="SAM" id="Phobius"/>
    </source>
</evidence>
<dbReference type="GO" id="GO:0016757">
    <property type="term" value="F:glycosyltransferase activity"/>
    <property type="evidence" value="ECO:0007669"/>
    <property type="project" value="UniProtKB-KW"/>
</dbReference>
<keyword evidence="6 7" id="KW-0472">Membrane</keyword>
<dbReference type="PANTHER" id="PTHR48090:SF1">
    <property type="entry name" value="PROPHAGE BACTOPRENOL GLUCOSYL TRANSFERASE HOMOLOG"/>
    <property type="match status" value="1"/>
</dbReference>
<evidence type="ECO:0000256" key="3">
    <source>
        <dbReference type="ARBA" id="ARBA00022679"/>
    </source>
</evidence>
<dbReference type="CDD" id="cd04187">
    <property type="entry name" value="DPM1_like_bac"/>
    <property type="match status" value="1"/>
</dbReference>
<evidence type="ECO:0000256" key="1">
    <source>
        <dbReference type="ARBA" id="ARBA00004141"/>
    </source>
</evidence>
<organism evidence="9 10">
    <name type="scientific">Lusitaniella coriacea LEGE 07157</name>
    <dbReference type="NCBI Taxonomy" id="945747"/>
    <lineage>
        <taxon>Bacteria</taxon>
        <taxon>Bacillati</taxon>
        <taxon>Cyanobacteriota</taxon>
        <taxon>Cyanophyceae</taxon>
        <taxon>Spirulinales</taxon>
        <taxon>Lusitaniellaceae</taxon>
        <taxon>Lusitaniella</taxon>
    </lineage>
</organism>
<name>A0A8J7DZM7_9CYAN</name>
<dbReference type="RefSeq" id="WP_194031324.1">
    <property type="nucleotide sequence ID" value="NZ_JADEWZ010000041.1"/>
</dbReference>
<feature type="transmembrane region" description="Helical" evidence="7">
    <location>
        <begin position="230"/>
        <end position="251"/>
    </location>
</feature>
<sequence>MTPKVSIIIPLYYAENLLLSLFDSLEEIAISNKDVFSVEVVFVDDGSKDRTFELVREIRPKYFTFKAIRLARNFKSYIAILAGINEATGDYITFLPQDLQEPPELVEQLFAQIQQGYDVAWAVRNTRADAWLDKMFSHLFHRFMHWLWEDWPSTGADMFMITRAVANVLLSMQEKNSHISGQILWSGFRQTRMFYDRRKRKVGKSGWSFWKKIELAVSVITQFSYFPIRACTGMGIILAFAGFLYGISIIVNRLTFQISVEGWAATMVVMLVIGGFQLIFLGVIGEYLWRTFDEVRKRPVYIVMEKIEG</sequence>
<comment type="caution">
    <text evidence="9">The sequence shown here is derived from an EMBL/GenBank/DDBJ whole genome shotgun (WGS) entry which is preliminary data.</text>
</comment>
<keyword evidence="3" id="KW-0808">Transferase</keyword>
<dbReference type="Gene3D" id="3.90.550.10">
    <property type="entry name" value="Spore Coat Polysaccharide Biosynthesis Protein SpsA, Chain A"/>
    <property type="match status" value="1"/>
</dbReference>
<evidence type="ECO:0000256" key="4">
    <source>
        <dbReference type="ARBA" id="ARBA00022692"/>
    </source>
</evidence>
<keyword evidence="5 7" id="KW-1133">Transmembrane helix</keyword>
<dbReference type="InterPro" id="IPR001173">
    <property type="entry name" value="Glyco_trans_2-like"/>
</dbReference>
<evidence type="ECO:0000256" key="6">
    <source>
        <dbReference type="ARBA" id="ARBA00023136"/>
    </source>
</evidence>
<dbReference type="InterPro" id="IPR029044">
    <property type="entry name" value="Nucleotide-diphossugar_trans"/>
</dbReference>
<evidence type="ECO:0000313" key="10">
    <source>
        <dbReference type="Proteomes" id="UP000654482"/>
    </source>
</evidence>
<protein>
    <submittedName>
        <fullName evidence="9">Glycosyltransferase family 2 protein</fullName>
    </submittedName>
</protein>
<feature type="domain" description="Glycosyltransferase 2-like" evidence="8">
    <location>
        <begin position="6"/>
        <end position="146"/>
    </location>
</feature>
<keyword evidence="2" id="KW-0328">Glycosyltransferase</keyword>
<dbReference type="InterPro" id="IPR050256">
    <property type="entry name" value="Glycosyltransferase_2"/>
</dbReference>
<keyword evidence="4 7" id="KW-0812">Transmembrane</keyword>
<dbReference type="Pfam" id="PF00535">
    <property type="entry name" value="Glycos_transf_2"/>
    <property type="match status" value="1"/>
</dbReference>
<keyword evidence="10" id="KW-1185">Reference proteome</keyword>
<dbReference type="Proteomes" id="UP000654482">
    <property type="component" value="Unassembled WGS sequence"/>
</dbReference>
<dbReference type="EMBL" id="JADEWZ010000041">
    <property type="protein sequence ID" value="MBE9118235.1"/>
    <property type="molecule type" value="Genomic_DNA"/>
</dbReference>
<feature type="transmembrane region" description="Helical" evidence="7">
    <location>
        <begin position="263"/>
        <end position="289"/>
    </location>
</feature>
<dbReference type="GO" id="GO:0005886">
    <property type="term" value="C:plasma membrane"/>
    <property type="evidence" value="ECO:0007669"/>
    <property type="project" value="TreeGrafter"/>
</dbReference>
<accession>A0A8J7DZM7</accession>
<comment type="subcellular location">
    <subcellularLocation>
        <location evidence="1">Membrane</location>
        <topology evidence="1">Multi-pass membrane protein</topology>
    </subcellularLocation>
</comment>
<dbReference type="SUPFAM" id="SSF53448">
    <property type="entry name" value="Nucleotide-diphospho-sugar transferases"/>
    <property type="match status" value="1"/>
</dbReference>